<dbReference type="InterPro" id="IPR036397">
    <property type="entry name" value="RNaseH_sf"/>
</dbReference>
<dbReference type="InterPro" id="IPR033390">
    <property type="entry name" value="Rv2179c-like"/>
</dbReference>
<organism evidence="2">
    <name type="scientific">viral metagenome</name>
    <dbReference type="NCBI Taxonomy" id="1070528"/>
    <lineage>
        <taxon>unclassified sequences</taxon>
        <taxon>metagenomes</taxon>
        <taxon>organismal metagenomes</taxon>
    </lineage>
</organism>
<dbReference type="InterPro" id="IPR012337">
    <property type="entry name" value="RNaseH-like_sf"/>
</dbReference>
<sequence length="183" mass="21085">MQDLMIDLETMGINSNAVITQIGACFFNRDTGEITKKFLQNVTISSCLKAGLEVDESTILWWMKQSDEARKNVYYNEDDVYPLQKALLNFKIFFPPGLHDVVYTWSHATFDFVILLNAFKKIDLQSPFSYRRALDIRTLVHLVNLNYKDETFSEGLHIHNALDDCIRQVRYVVEALKLLKGGA</sequence>
<proteinExistence type="predicted"/>
<gene>
    <name evidence="2" type="ORF">MM415B03355_0006</name>
</gene>
<dbReference type="Pfam" id="PF16473">
    <property type="entry name" value="Rv2179c-like"/>
    <property type="match status" value="1"/>
</dbReference>
<feature type="domain" description="3'-5' exoribonuclease Rv2179c-like" evidence="1">
    <location>
        <begin position="3"/>
        <end position="174"/>
    </location>
</feature>
<accession>A0A6M3L911</accession>
<evidence type="ECO:0000259" key="1">
    <source>
        <dbReference type="Pfam" id="PF16473"/>
    </source>
</evidence>
<dbReference type="Gene3D" id="3.30.420.10">
    <property type="entry name" value="Ribonuclease H-like superfamily/Ribonuclease H"/>
    <property type="match status" value="1"/>
</dbReference>
<evidence type="ECO:0000313" key="2">
    <source>
        <dbReference type="EMBL" id="QJA91477.1"/>
    </source>
</evidence>
<dbReference type="GO" id="GO:0003676">
    <property type="term" value="F:nucleic acid binding"/>
    <property type="evidence" value="ECO:0007669"/>
    <property type="project" value="InterPro"/>
</dbReference>
<dbReference type="EMBL" id="MT142990">
    <property type="protein sequence ID" value="QJA91477.1"/>
    <property type="molecule type" value="Genomic_DNA"/>
</dbReference>
<name>A0A6M3L911_9ZZZZ</name>
<protein>
    <recommendedName>
        <fullName evidence="1">3'-5' exoribonuclease Rv2179c-like domain-containing protein</fullName>
    </recommendedName>
</protein>
<dbReference type="AlphaFoldDB" id="A0A6M3L911"/>
<dbReference type="SUPFAM" id="SSF53098">
    <property type="entry name" value="Ribonuclease H-like"/>
    <property type="match status" value="1"/>
</dbReference>
<reference evidence="2" key="1">
    <citation type="submission" date="2020-03" db="EMBL/GenBank/DDBJ databases">
        <title>The deep terrestrial virosphere.</title>
        <authorList>
            <person name="Holmfeldt K."/>
            <person name="Nilsson E."/>
            <person name="Simone D."/>
            <person name="Lopez-Fernandez M."/>
            <person name="Wu X."/>
            <person name="de Brujin I."/>
            <person name="Lundin D."/>
            <person name="Andersson A."/>
            <person name="Bertilsson S."/>
            <person name="Dopson M."/>
        </authorList>
    </citation>
    <scope>NUCLEOTIDE SEQUENCE</scope>
    <source>
        <strain evidence="2">MM415B03355</strain>
    </source>
</reference>